<feature type="domain" description="CNNM transmembrane" evidence="4">
    <location>
        <begin position="1"/>
        <end position="169"/>
    </location>
</feature>
<evidence type="ECO:0000313" key="6">
    <source>
        <dbReference type="Proteomes" id="UP001500194"/>
    </source>
</evidence>
<feature type="transmembrane region" description="Helical" evidence="3">
    <location>
        <begin position="132"/>
        <end position="155"/>
    </location>
</feature>
<proteinExistence type="predicted"/>
<keyword evidence="6" id="KW-1185">Reference proteome</keyword>
<dbReference type="AlphaFoldDB" id="A0AAV3T098"/>
<dbReference type="GeneID" id="68573852"/>
<name>A0AAV3T098_9EURY</name>
<comment type="caution">
    <text evidence="5">The sequence shown here is derived from an EMBL/GenBank/DDBJ whole genome shotgun (WGS) entry which is preliminary data.</text>
</comment>
<keyword evidence="3" id="KW-0472">Membrane</keyword>
<dbReference type="InterPro" id="IPR002550">
    <property type="entry name" value="CNNM"/>
</dbReference>
<dbReference type="PANTHER" id="PTHR22777:SF17">
    <property type="entry name" value="UPF0053 PROTEIN SLL0260"/>
    <property type="match status" value="1"/>
</dbReference>
<sequence length="169" mass="18306">MDWTLLPIVGGVALLLAVSAFFSSAEIALFSLPIERVRELADTPTGKQLAETRENSHRLLVTLLVGNNVVNIAISSIVTVVLVTYLPPSYAAVAATLTATTLVLVFGEILPKTWGLANAEAWSLRVVGPMRVIELLLYPLVVFFDTLTGLLARLAGGETEIEREYLDEK</sequence>
<gene>
    <name evidence="5" type="ORF">GCM10009019_14710</name>
</gene>
<reference evidence="5 6" key="1">
    <citation type="journal article" date="2019" name="Int. J. Syst. Evol. Microbiol.">
        <title>The Global Catalogue of Microorganisms (GCM) 10K type strain sequencing project: providing services to taxonomists for standard genome sequencing and annotation.</title>
        <authorList>
            <consortium name="The Broad Institute Genomics Platform"/>
            <consortium name="The Broad Institute Genome Sequencing Center for Infectious Disease"/>
            <person name="Wu L."/>
            <person name="Ma J."/>
        </authorList>
    </citation>
    <scope>NUCLEOTIDE SEQUENCE [LARGE SCALE GENOMIC DNA]</scope>
    <source>
        <strain evidence="5 6">JCM 16327</strain>
    </source>
</reference>
<dbReference type="PROSITE" id="PS51846">
    <property type="entry name" value="CNNM"/>
    <property type="match status" value="1"/>
</dbReference>
<evidence type="ECO:0000256" key="1">
    <source>
        <dbReference type="ARBA" id="ARBA00022737"/>
    </source>
</evidence>
<protein>
    <recommendedName>
        <fullName evidence="4">CNNM transmembrane domain-containing protein</fullName>
    </recommendedName>
</protein>
<organism evidence="5 6">
    <name type="scientific">Salarchaeum japonicum</name>
    <dbReference type="NCBI Taxonomy" id="555573"/>
    <lineage>
        <taxon>Archaea</taxon>
        <taxon>Methanobacteriati</taxon>
        <taxon>Methanobacteriota</taxon>
        <taxon>Stenosarchaea group</taxon>
        <taxon>Halobacteria</taxon>
        <taxon>Halobacteriales</taxon>
        <taxon>Halobacteriaceae</taxon>
    </lineage>
</organism>
<dbReference type="Proteomes" id="UP001500194">
    <property type="component" value="Unassembled WGS sequence"/>
</dbReference>
<feature type="transmembrane region" description="Helical" evidence="3">
    <location>
        <begin position="89"/>
        <end position="111"/>
    </location>
</feature>
<keyword evidence="2" id="KW-0129">CBS domain</keyword>
<dbReference type="EMBL" id="BAAADU010000002">
    <property type="protein sequence ID" value="GAA0652539.1"/>
    <property type="molecule type" value="Genomic_DNA"/>
</dbReference>
<feature type="transmembrane region" description="Helical" evidence="3">
    <location>
        <begin position="6"/>
        <end position="30"/>
    </location>
</feature>
<feature type="transmembrane region" description="Helical" evidence="3">
    <location>
        <begin position="59"/>
        <end position="83"/>
    </location>
</feature>
<keyword evidence="3" id="KW-1133">Transmembrane helix</keyword>
<evidence type="ECO:0000259" key="4">
    <source>
        <dbReference type="PROSITE" id="PS51846"/>
    </source>
</evidence>
<dbReference type="RefSeq" id="WP_227260841.1">
    <property type="nucleotide sequence ID" value="NZ_BAAADU010000002.1"/>
</dbReference>
<keyword evidence="3" id="KW-0812">Transmembrane</keyword>
<evidence type="ECO:0000256" key="3">
    <source>
        <dbReference type="SAM" id="Phobius"/>
    </source>
</evidence>
<keyword evidence="1" id="KW-0677">Repeat</keyword>
<dbReference type="PANTHER" id="PTHR22777">
    <property type="entry name" value="HEMOLYSIN-RELATED"/>
    <property type="match status" value="1"/>
</dbReference>
<evidence type="ECO:0000313" key="5">
    <source>
        <dbReference type="EMBL" id="GAA0652539.1"/>
    </source>
</evidence>
<dbReference type="Pfam" id="PF01595">
    <property type="entry name" value="CNNM"/>
    <property type="match status" value="1"/>
</dbReference>
<evidence type="ECO:0000256" key="2">
    <source>
        <dbReference type="ARBA" id="ARBA00023122"/>
    </source>
</evidence>
<accession>A0AAV3T098</accession>